<gene>
    <name evidence="1" type="ORF">Lqui_0989</name>
</gene>
<comment type="caution">
    <text evidence="1">The sequence shown here is derived from an EMBL/GenBank/DDBJ whole genome shotgun (WGS) entry which is preliminary data.</text>
</comment>
<reference evidence="1 2" key="1">
    <citation type="submission" date="2015-11" db="EMBL/GenBank/DDBJ databases">
        <title>Genomic analysis of 38 Legionella species identifies large and diverse effector repertoires.</title>
        <authorList>
            <person name="Burstein D."/>
            <person name="Amaro F."/>
            <person name="Zusman T."/>
            <person name="Lifshitz Z."/>
            <person name="Cohen O."/>
            <person name="Gilbert J.A."/>
            <person name="Pupko T."/>
            <person name="Shuman H.A."/>
            <person name="Segal G."/>
        </authorList>
    </citation>
    <scope>NUCLEOTIDE SEQUENCE [LARGE SCALE GENOMIC DNA]</scope>
    <source>
        <strain evidence="1 2">CDC#1442-AUS-E</strain>
    </source>
</reference>
<evidence type="ECO:0000313" key="2">
    <source>
        <dbReference type="Proteomes" id="UP000054618"/>
    </source>
</evidence>
<sequence length="333" mass="39648">MELELLFIKLLKRLTIHHGVRLILRVGEGADMLNMNLFFKTFLSEDYYVRSKGYRNNRKNVWLMLEDSLEKEPEGLQLFTLMNHCDEAILDLLTHYPEWLSFFKPWQLEYLYQGLQRFILKAKESDDYSKKIPGAIITLIQYNETSCLLIFDKYFHWLHRLEIKALESIHSFMDKNNFSDQSKRKVQRYLQDRKDIQQAISELLDGNPQSLPLLKKKWQVSYLYRSLEQVANSEDPDCDSKMSKAINGLVRYDRSVMLTILTKYPLWLNFLNTNALSDVHQYLLENDFPKESGRQFSRYLLNRWKMHELVQKPEQVDVKEFEEPETLPGISPC</sequence>
<organism evidence="1 2">
    <name type="scientific">Legionella quinlivanii</name>
    <dbReference type="NCBI Taxonomy" id="45073"/>
    <lineage>
        <taxon>Bacteria</taxon>
        <taxon>Pseudomonadati</taxon>
        <taxon>Pseudomonadota</taxon>
        <taxon>Gammaproteobacteria</taxon>
        <taxon>Legionellales</taxon>
        <taxon>Legionellaceae</taxon>
        <taxon>Legionella</taxon>
    </lineage>
</organism>
<dbReference type="EMBL" id="LNYS01000006">
    <property type="protein sequence ID" value="KTD52145.1"/>
    <property type="molecule type" value="Genomic_DNA"/>
</dbReference>
<dbReference type="AlphaFoldDB" id="A0A0W0Y583"/>
<dbReference type="PATRIC" id="fig|45073.5.peg.1044"/>
<accession>A0A0W0Y583</accession>
<evidence type="ECO:0000313" key="1">
    <source>
        <dbReference type="EMBL" id="KTD52145.1"/>
    </source>
</evidence>
<keyword evidence="2" id="KW-1185">Reference proteome</keyword>
<protein>
    <submittedName>
        <fullName evidence="1">Uncharacterized protein</fullName>
    </submittedName>
</protein>
<proteinExistence type="predicted"/>
<name>A0A0W0Y583_9GAMM</name>
<dbReference type="Proteomes" id="UP000054618">
    <property type="component" value="Unassembled WGS sequence"/>
</dbReference>